<comment type="subcellular location">
    <subcellularLocation>
        <location evidence="1 7">Cell outer membrane</location>
        <topology evidence="1 7">Multi-pass membrane protein</topology>
    </subcellularLocation>
</comment>
<feature type="domain" description="TonB-dependent receptor plug" evidence="9">
    <location>
        <begin position="211"/>
        <end position="317"/>
    </location>
</feature>
<evidence type="ECO:0000256" key="3">
    <source>
        <dbReference type="ARBA" id="ARBA00022452"/>
    </source>
</evidence>
<accession>A0A4Q7N0W5</accession>
<dbReference type="PROSITE" id="PS52016">
    <property type="entry name" value="TONB_DEPENDENT_REC_3"/>
    <property type="match status" value="1"/>
</dbReference>
<dbReference type="SUPFAM" id="SSF49464">
    <property type="entry name" value="Carboxypeptidase regulatory domain-like"/>
    <property type="match status" value="1"/>
</dbReference>
<evidence type="ECO:0000256" key="4">
    <source>
        <dbReference type="ARBA" id="ARBA00022692"/>
    </source>
</evidence>
<evidence type="ECO:0000256" key="7">
    <source>
        <dbReference type="PROSITE-ProRule" id="PRU01360"/>
    </source>
</evidence>
<sequence>MWKTVKTAALLLIVCLLTQFQAYAQIDLSYEKAPIKEVLTSIEKQSHYKFIYQNTTFDGKDRITIRVRNATIHQVLDSLKKQFPFSITYLIEENMITVVRITPVAEPKPKPPPPPQIVYLRGAVMDEQEEPLYGATVYVKRLPLSVATNIDGKFSLPNVKPGDTVVFTNIGYEMQELVADATMKLTAKLVAKVNSLTDVSITSGIHREERRRSTGAFAVVDGKAINRGTAANIVDRLEGVTPSLLVNRNITGGLNQSELSIRGRSTISAEPRPLIVLDNFPYNGALSSINPNDIEKITVLRDAAAAAIWGAYSGNGVLVITTKKGKYNQAPRVSFSSTLISGDKPDPYYLPALSSRSAIEIEQFFYDKNFYSLFESNGTRPVLSPVIELLIAKREGKISSDAADAELERLKNADYRKDVDDLLMQRAFYQQYAVNVRGGGVNNHYYLSAGYDDQKQNFINTGYKRITVNASNTILFLKKRLEVNTNILFSSSRTKKDVSGVFGVSYPYASLLDSNGNPAVMPAEIRQTYKDTAGRGRLLDWNYRPLEEARLNDSKLDLNSYRMDIALRYKIIAGLYGSIMYQYNKDVGEDNDLRSQESYFTRNLINKYTQVSSAGEVVRPIPLGGIFDSRRSTSTSHNLRLKTEFSKAWNDHELSVVAGADIRSVDMKFNYSRLYGYNKESQSSMPVDYEGFYPMYHTSSQTNRIPPAATIPTGYEKSNFMSMYGNFLYTYKRNYNFSFSLRKDESNLFGVETNQKGVPLWAAGASWNASNESFYNIDWLPELKLRVSSGYTGNIDRRTSAFTAAAKDGTNLYGSPTASILNPPNPSLRWEKIYMFNIGVDFTFKGSRIYGSLDFYRRKAKDLIGVTPVDPTSGVESFKWNSSSMKGKGVDVQLNFKVLNGKLGWTSSIIASYNLDKVDKYLDKGNMISTYLGGQTIAPLQGNPLYSIYAVRWKGLDSVNGDPVGYLNGQLSKDYPQIVNSANFGDLLFKGSATPKYYGSFINTFSYRGFELSCMFTYKFGYSFRRSSIVYYQLLLNQTLAHPDYDLRWEKAGDEKSTNVPSFQYPINFNRDLFYNYSEVLVEKGDHIRLKDIRFSYLFSLSKKKEQKNNAEVFCLINNIGLVWKANKYEIDPDFLYSQPIPRIYSLGVKMEL</sequence>
<dbReference type="Pfam" id="PF13715">
    <property type="entry name" value="CarbopepD_reg_2"/>
    <property type="match status" value="1"/>
</dbReference>
<keyword evidence="12" id="KW-1185">Reference proteome</keyword>
<dbReference type="InterPro" id="IPR036942">
    <property type="entry name" value="Beta-barrel_TonB_sf"/>
</dbReference>
<dbReference type="Proteomes" id="UP000293874">
    <property type="component" value="Unassembled WGS sequence"/>
</dbReference>
<dbReference type="Gene3D" id="3.55.50.30">
    <property type="match status" value="1"/>
</dbReference>
<name>A0A4Q7N0W5_9BACT</name>
<dbReference type="InterPro" id="IPR037066">
    <property type="entry name" value="Plug_dom_sf"/>
</dbReference>
<dbReference type="InterPro" id="IPR032508">
    <property type="entry name" value="FecR_C"/>
</dbReference>
<comment type="caution">
    <text evidence="11">The sequence shown here is derived from an EMBL/GenBank/DDBJ whole genome shotgun (WGS) entry which is preliminary data.</text>
</comment>
<dbReference type="InterPro" id="IPR008969">
    <property type="entry name" value="CarboxyPept-like_regulatory"/>
</dbReference>
<keyword evidence="4 7" id="KW-0812">Transmembrane</keyword>
<dbReference type="InterPro" id="IPR012910">
    <property type="entry name" value="Plug_dom"/>
</dbReference>
<evidence type="ECO:0000256" key="8">
    <source>
        <dbReference type="SAM" id="SignalP"/>
    </source>
</evidence>
<evidence type="ECO:0000259" key="9">
    <source>
        <dbReference type="Pfam" id="PF07715"/>
    </source>
</evidence>
<proteinExistence type="inferred from homology"/>
<dbReference type="Gene3D" id="2.60.40.1120">
    <property type="entry name" value="Carboxypeptidase-like, regulatory domain"/>
    <property type="match status" value="1"/>
</dbReference>
<dbReference type="GO" id="GO:0009279">
    <property type="term" value="C:cell outer membrane"/>
    <property type="evidence" value="ECO:0007669"/>
    <property type="project" value="UniProtKB-SubCell"/>
</dbReference>
<dbReference type="Pfam" id="PF16344">
    <property type="entry name" value="FecR_C"/>
    <property type="match status" value="1"/>
</dbReference>
<feature type="domain" description="Protein FecR C-terminal" evidence="10">
    <location>
        <begin position="28"/>
        <end position="98"/>
    </location>
</feature>
<feature type="signal peptide" evidence="8">
    <location>
        <begin position="1"/>
        <end position="24"/>
    </location>
</feature>
<keyword evidence="8" id="KW-0732">Signal</keyword>
<evidence type="ECO:0000256" key="5">
    <source>
        <dbReference type="ARBA" id="ARBA00023136"/>
    </source>
</evidence>
<dbReference type="AlphaFoldDB" id="A0A4Q7N0W5"/>
<dbReference type="EMBL" id="SGXA01000001">
    <property type="protein sequence ID" value="RZS74953.1"/>
    <property type="molecule type" value="Genomic_DNA"/>
</dbReference>
<keyword evidence="6 7" id="KW-0998">Cell outer membrane</keyword>
<organism evidence="11 12">
    <name type="scientific">Pseudobacter ginsenosidimutans</name>
    <dbReference type="NCBI Taxonomy" id="661488"/>
    <lineage>
        <taxon>Bacteria</taxon>
        <taxon>Pseudomonadati</taxon>
        <taxon>Bacteroidota</taxon>
        <taxon>Chitinophagia</taxon>
        <taxon>Chitinophagales</taxon>
        <taxon>Chitinophagaceae</taxon>
        <taxon>Pseudobacter</taxon>
    </lineage>
</organism>
<feature type="chain" id="PRO_5020639535" evidence="8">
    <location>
        <begin position="25"/>
        <end position="1153"/>
    </location>
</feature>
<comment type="similarity">
    <text evidence="7">Belongs to the TonB-dependent receptor family.</text>
</comment>
<protein>
    <submittedName>
        <fullName evidence="11">TonB-linked SusC/RagA family outer membrane protein</fullName>
    </submittedName>
</protein>
<dbReference type="InterPro" id="IPR039426">
    <property type="entry name" value="TonB-dep_rcpt-like"/>
</dbReference>
<keyword evidence="2 7" id="KW-0813">Transport</keyword>
<keyword evidence="5 7" id="KW-0472">Membrane</keyword>
<dbReference type="InterPro" id="IPR023996">
    <property type="entry name" value="TonB-dep_OMP_SusC/RagA"/>
</dbReference>
<reference evidence="11 12" key="1">
    <citation type="submission" date="2019-02" db="EMBL/GenBank/DDBJ databases">
        <title>Genomic Encyclopedia of Type Strains, Phase IV (KMG-IV): sequencing the most valuable type-strain genomes for metagenomic binning, comparative biology and taxonomic classification.</title>
        <authorList>
            <person name="Goeker M."/>
        </authorList>
    </citation>
    <scope>NUCLEOTIDE SEQUENCE [LARGE SCALE GENOMIC DNA]</scope>
    <source>
        <strain evidence="11 12">DSM 18116</strain>
    </source>
</reference>
<evidence type="ECO:0000256" key="1">
    <source>
        <dbReference type="ARBA" id="ARBA00004571"/>
    </source>
</evidence>
<evidence type="ECO:0000256" key="2">
    <source>
        <dbReference type="ARBA" id="ARBA00022448"/>
    </source>
</evidence>
<dbReference type="SUPFAM" id="SSF56935">
    <property type="entry name" value="Porins"/>
    <property type="match status" value="1"/>
</dbReference>
<evidence type="ECO:0000256" key="6">
    <source>
        <dbReference type="ARBA" id="ARBA00023237"/>
    </source>
</evidence>
<dbReference type="RefSeq" id="WP_130539372.1">
    <property type="nucleotide sequence ID" value="NZ_CP042431.1"/>
</dbReference>
<keyword evidence="3 7" id="KW-1134">Transmembrane beta strand</keyword>
<dbReference type="Pfam" id="PF07715">
    <property type="entry name" value="Plug"/>
    <property type="match status" value="1"/>
</dbReference>
<evidence type="ECO:0000259" key="10">
    <source>
        <dbReference type="Pfam" id="PF16344"/>
    </source>
</evidence>
<evidence type="ECO:0000313" key="11">
    <source>
        <dbReference type="EMBL" id="RZS74953.1"/>
    </source>
</evidence>
<dbReference type="Gene3D" id="2.170.130.10">
    <property type="entry name" value="TonB-dependent receptor, plug domain"/>
    <property type="match status" value="1"/>
</dbReference>
<evidence type="ECO:0000313" key="12">
    <source>
        <dbReference type="Proteomes" id="UP000293874"/>
    </source>
</evidence>
<gene>
    <name evidence="11" type="ORF">EV199_0805</name>
</gene>
<dbReference type="NCBIfam" id="TIGR04056">
    <property type="entry name" value="OMP_RagA_SusC"/>
    <property type="match status" value="1"/>
</dbReference>
<dbReference type="Gene3D" id="2.40.170.20">
    <property type="entry name" value="TonB-dependent receptor, beta-barrel domain"/>
    <property type="match status" value="1"/>
</dbReference>